<keyword evidence="1" id="KW-0732">Signal</keyword>
<organism evidence="3">
    <name type="scientific">uncultured Pyrinomonadaceae bacterium</name>
    <dbReference type="NCBI Taxonomy" id="2283094"/>
    <lineage>
        <taxon>Bacteria</taxon>
        <taxon>Pseudomonadati</taxon>
        <taxon>Acidobacteriota</taxon>
        <taxon>Blastocatellia</taxon>
        <taxon>Blastocatellales</taxon>
        <taxon>Pyrinomonadaceae</taxon>
        <taxon>environmental samples</taxon>
    </lineage>
</organism>
<dbReference type="GO" id="GO:0004869">
    <property type="term" value="F:cysteine-type endopeptidase inhibitor activity"/>
    <property type="evidence" value="ECO:0007669"/>
    <property type="project" value="InterPro"/>
</dbReference>
<accession>A0A6J4PJD1</accession>
<dbReference type="Gene3D" id="3.10.450.10">
    <property type="match status" value="1"/>
</dbReference>
<dbReference type="InterPro" id="IPR046350">
    <property type="entry name" value="Cystatin_sf"/>
</dbReference>
<feature type="domain" description="Cystatin" evidence="2">
    <location>
        <begin position="32"/>
        <end position="99"/>
    </location>
</feature>
<gene>
    <name evidence="3" type="ORF">AVDCRST_MAG74-2705</name>
</gene>
<dbReference type="PANTHER" id="PTHR47364:SF2">
    <property type="entry name" value="CYSTEINE PROTEINASE INHIBITOR 5"/>
    <property type="match status" value="1"/>
</dbReference>
<dbReference type="PANTHER" id="PTHR47364">
    <property type="entry name" value="CYSTEINE PROTEINASE INHIBITOR 5"/>
    <property type="match status" value="1"/>
</dbReference>
<reference evidence="3" key="1">
    <citation type="submission" date="2020-02" db="EMBL/GenBank/DDBJ databases">
        <authorList>
            <person name="Meier V. D."/>
        </authorList>
    </citation>
    <scope>NUCLEOTIDE SEQUENCE</scope>
    <source>
        <strain evidence="3">AVDCRST_MAG74</strain>
    </source>
</reference>
<feature type="signal peptide" evidence="1">
    <location>
        <begin position="1"/>
        <end position="27"/>
    </location>
</feature>
<dbReference type="AlphaFoldDB" id="A0A6J4PJD1"/>
<feature type="chain" id="PRO_5027028169" description="Cystatin domain-containing protein" evidence="1">
    <location>
        <begin position="28"/>
        <end position="127"/>
    </location>
</feature>
<dbReference type="InterPro" id="IPR000010">
    <property type="entry name" value="Cystatin_dom"/>
</dbReference>
<dbReference type="EMBL" id="CADCUR010000250">
    <property type="protein sequence ID" value="CAA9417112.1"/>
    <property type="molecule type" value="Genomic_DNA"/>
</dbReference>
<evidence type="ECO:0000256" key="1">
    <source>
        <dbReference type="SAM" id="SignalP"/>
    </source>
</evidence>
<dbReference type="Pfam" id="PF00031">
    <property type="entry name" value="Cystatin"/>
    <property type="match status" value="1"/>
</dbReference>
<dbReference type="InterPro" id="IPR018073">
    <property type="entry name" value="Prot_inh_cystat_CS"/>
</dbReference>
<evidence type="ECO:0000313" key="3">
    <source>
        <dbReference type="EMBL" id="CAA9417112.1"/>
    </source>
</evidence>
<proteinExistence type="predicted"/>
<protein>
    <recommendedName>
        <fullName evidence="2">Cystatin domain-containing protein</fullName>
    </recommendedName>
</protein>
<name>A0A6J4PJD1_9BACT</name>
<dbReference type="SUPFAM" id="SSF54403">
    <property type="entry name" value="Cystatin/monellin"/>
    <property type="match status" value="1"/>
</dbReference>
<dbReference type="PROSITE" id="PS00287">
    <property type="entry name" value="CYSTATIN"/>
    <property type="match status" value="1"/>
</dbReference>
<sequence>MKKNLKTLFIICAAFGAVFGGASNVYAQKAVGGYKTVSVTNAAVVEAADVAVAAHNAEEEEIIYKLVAVKSAERQTVQGTNYRLCLQIVAEDAEFDTDYQYVRAIIFRTLEGDFDLKSWTEVKNCGK</sequence>
<evidence type="ECO:0000259" key="2">
    <source>
        <dbReference type="Pfam" id="PF00031"/>
    </source>
</evidence>